<proteinExistence type="predicted"/>
<keyword evidence="1" id="KW-0238">DNA-binding</keyword>
<name>A0A702B7B1_SALET</name>
<dbReference type="Gene3D" id="1.10.260.40">
    <property type="entry name" value="lambda repressor-like DNA-binding domains"/>
    <property type="match status" value="1"/>
</dbReference>
<accession>A0A702B7B1</accession>
<dbReference type="GO" id="GO:0003677">
    <property type="term" value="F:DNA binding"/>
    <property type="evidence" value="ECO:0007669"/>
    <property type="project" value="UniProtKB-KW"/>
</dbReference>
<evidence type="ECO:0000259" key="2">
    <source>
        <dbReference type="PROSITE" id="PS50943"/>
    </source>
</evidence>
<evidence type="ECO:0000313" key="3">
    <source>
        <dbReference type="EMBL" id="HAC6676369.1"/>
    </source>
</evidence>
<dbReference type="InterPro" id="IPR001387">
    <property type="entry name" value="Cro/C1-type_HTH"/>
</dbReference>
<dbReference type="PANTHER" id="PTHR46558:SF11">
    <property type="entry name" value="HTH-TYPE TRANSCRIPTIONAL REGULATOR XRE"/>
    <property type="match status" value="1"/>
</dbReference>
<reference evidence="3" key="2">
    <citation type="submission" date="2018-07" db="EMBL/GenBank/DDBJ databases">
        <authorList>
            <consortium name="NCBI Pathogen Detection Project"/>
        </authorList>
    </citation>
    <scope>NUCLEOTIDE SEQUENCE</scope>
    <source>
        <strain evidence="3">M138</strain>
    </source>
</reference>
<sequence>MSKLTVTEADKLIGKRIQQRRKESKLTAASLSEKIGVSQQQLSRYERGTNKINVSHLIDIAAYLDTPISWFFTSHDEEIKQESDKVYLSVKTEELKTQLDTLWTKLSTEQQHAFVVLLDKLIK</sequence>
<reference evidence="3" key="1">
    <citation type="journal article" date="2018" name="Genome Biol.">
        <title>SKESA: strategic k-mer extension for scrupulous assemblies.</title>
        <authorList>
            <person name="Souvorov A."/>
            <person name="Agarwala R."/>
            <person name="Lipman D.J."/>
        </authorList>
    </citation>
    <scope>NUCLEOTIDE SEQUENCE</scope>
    <source>
        <strain evidence="3">M138</strain>
    </source>
</reference>
<dbReference type="PANTHER" id="PTHR46558">
    <property type="entry name" value="TRACRIPTIONAL REGULATORY PROTEIN-RELATED-RELATED"/>
    <property type="match status" value="1"/>
</dbReference>
<evidence type="ECO:0000256" key="1">
    <source>
        <dbReference type="ARBA" id="ARBA00023125"/>
    </source>
</evidence>
<dbReference type="CDD" id="cd00093">
    <property type="entry name" value="HTH_XRE"/>
    <property type="match status" value="1"/>
</dbReference>
<dbReference type="SUPFAM" id="SSF47413">
    <property type="entry name" value="lambda repressor-like DNA-binding domains"/>
    <property type="match status" value="1"/>
</dbReference>
<gene>
    <name evidence="3" type="ORF">G0D12_11630</name>
</gene>
<organism evidence="3">
    <name type="scientific">Salmonella enterica subsp. enterica serovar Eastbourne</name>
    <dbReference type="NCBI Taxonomy" id="486993"/>
    <lineage>
        <taxon>Bacteria</taxon>
        <taxon>Pseudomonadati</taxon>
        <taxon>Pseudomonadota</taxon>
        <taxon>Gammaproteobacteria</taxon>
        <taxon>Enterobacterales</taxon>
        <taxon>Enterobacteriaceae</taxon>
        <taxon>Salmonella</taxon>
    </lineage>
</organism>
<dbReference type="PROSITE" id="PS50943">
    <property type="entry name" value="HTH_CROC1"/>
    <property type="match status" value="1"/>
</dbReference>
<dbReference type="Pfam" id="PF01381">
    <property type="entry name" value="HTH_3"/>
    <property type="match status" value="1"/>
</dbReference>
<dbReference type="EMBL" id="DAAMHJ010000008">
    <property type="protein sequence ID" value="HAC6676369.1"/>
    <property type="molecule type" value="Genomic_DNA"/>
</dbReference>
<protein>
    <submittedName>
        <fullName evidence="3">XRE family transcriptional regulator</fullName>
    </submittedName>
</protein>
<dbReference type="InterPro" id="IPR010982">
    <property type="entry name" value="Lambda_DNA-bd_dom_sf"/>
</dbReference>
<dbReference type="AlphaFoldDB" id="A0A702B7B1"/>
<feature type="domain" description="HTH cro/C1-type" evidence="2">
    <location>
        <begin position="17"/>
        <end position="71"/>
    </location>
</feature>
<comment type="caution">
    <text evidence="3">The sequence shown here is derived from an EMBL/GenBank/DDBJ whole genome shotgun (WGS) entry which is preliminary data.</text>
</comment>
<dbReference type="SMART" id="SM00530">
    <property type="entry name" value="HTH_XRE"/>
    <property type="match status" value="1"/>
</dbReference>